<evidence type="ECO:0000259" key="2">
    <source>
        <dbReference type="Pfam" id="PF12146"/>
    </source>
</evidence>
<organism evidence="3">
    <name type="scientific">Solanum lycopersicum</name>
    <name type="common">Tomato</name>
    <name type="synonym">Lycopersicon esculentum</name>
    <dbReference type="NCBI Taxonomy" id="4081"/>
    <lineage>
        <taxon>Eukaryota</taxon>
        <taxon>Viridiplantae</taxon>
        <taxon>Streptophyta</taxon>
        <taxon>Embryophyta</taxon>
        <taxon>Tracheophyta</taxon>
        <taxon>Spermatophyta</taxon>
        <taxon>Magnoliopsida</taxon>
        <taxon>eudicotyledons</taxon>
        <taxon>Gunneridae</taxon>
        <taxon>Pentapetalae</taxon>
        <taxon>asterids</taxon>
        <taxon>lamiids</taxon>
        <taxon>Solanales</taxon>
        <taxon>Solanaceae</taxon>
        <taxon>Solanoideae</taxon>
        <taxon>Solaneae</taxon>
        <taxon>Solanum</taxon>
        <taxon>Solanum subgen. Lycopersicon</taxon>
    </lineage>
</organism>
<feature type="domain" description="Serine aminopeptidase S33" evidence="2">
    <location>
        <begin position="214"/>
        <end position="250"/>
    </location>
</feature>
<dbReference type="InParanoid" id="A0A3Q7FQS9"/>
<dbReference type="SUPFAM" id="SSF53474">
    <property type="entry name" value="alpha/beta-Hydrolases"/>
    <property type="match status" value="1"/>
</dbReference>
<dbReference type="GO" id="GO:0016298">
    <property type="term" value="F:lipase activity"/>
    <property type="evidence" value="ECO:0000318"/>
    <property type="project" value="GO_Central"/>
</dbReference>
<sequence length="532" mass="59611">MVCLTSQNLCKPRRFESHFVPYINAKTKLYLRLRNSEEYLSELKLKSLAFGTRRRRRGITAAMAVELVKSNEASTIILTSGASGRISALFSLQVLRSLFLLINAFVMLLLFPFRGRRRMASPATMMASSGSQEKGGIGKEEKAVERKGPVVRVPSKMVPWKSVVEQEVAARRSLAIRRVLQEDDRETLREFSLFVTARGETMFTQSWTPVSFKVRGLVFLLHGLNEHSGRYNDFAKKLNANGFKVYGMDWIAVMHHLASYRLIGMHTDTCAFTTNSLVLLTTEMKKYMDIWGLNFLQSAAFGAKMLHVKLLRIRHGGSDGLHAYVPSLDDAVNDMKQFLSKILAENPGLPCFCFGHSTGAAIILKAAIDPKVESRIDGVVLTSPAVGVQPAHPIFTVLAPIFSFLFPRYQFSAANKRGAAVSRDPAALLAKYSDPLVFTGSIRVRTGYEILRITSYLQQNLCKLTVPFLVLHGSDDAVTDPEGSKKLYEEASSTDKSIKLYKGLLHDLLFELEREEIMQEIIDWLNQRLSNC</sequence>
<dbReference type="InterPro" id="IPR029058">
    <property type="entry name" value="AB_hydrolase_fold"/>
</dbReference>
<keyword evidence="1" id="KW-0472">Membrane</keyword>
<dbReference type="AlphaFoldDB" id="A0A3Q7FQS9"/>
<dbReference type="OMA" id="HAVTDMK"/>
<keyword evidence="1" id="KW-0812">Transmembrane</keyword>
<dbReference type="Pfam" id="PF12146">
    <property type="entry name" value="Hydrolase_4"/>
    <property type="match status" value="2"/>
</dbReference>
<dbReference type="STRING" id="4081.A0A3Q7FQS9"/>
<evidence type="ECO:0000313" key="3">
    <source>
        <dbReference type="EnsemblPlants" id="Solyc03g098020.3.1"/>
    </source>
</evidence>
<evidence type="ECO:0000256" key="1">
    <source>
        <dbReference type="SAM" id="Phobius"/>
    </source>
</evidence>
<keyword evidence="1" id="KW-1133">Transmembrane helix</keyword>
<keyword evidence="4" id="KW-1185">Reference proteome</keyword>
<reference evidence="3" key="1">
    <citation type="journal article" date="2012" name="Nature">
        <title>The tomato genome sequence provides insights into fleshy fruit evolution.</title>
        <authorList>
            <consortium name="Tomato Genome Consortium"/>
        </authorList>
    </citation>
    <scope>NUCLEOTIDE SEQUENCE [LARGE SCALE GENOMIC DNA]</scope>
    <source>
        <strain evidence="3">cv. Heinz 1706</strain>
    </source>
</reference>
<dbReference type="InterPro" id="IPR022742">
    <property type="entry name" value="Hydrolase_4"/>
</dbReference>
<accession>A0A3Q7FQS9</accession>
<feature type="domain" description="Serine aminopeptidase S33" evidence="2">
    <location>
        <begin position="315"/>
        <end position="513"/>
    </location>
</feature>
<protein>
    <recommendedName>
        <fullName evidence="2">Serine aminopeptidase S33 domain-containing protein</fullName>
    </recommendedName>
</protein>
<reference evidence="3" key="2">
    <citation type="submission" date="2019-01" db="UniProtKB">
        <authorList>
            <consortium name="EnsemblPlants"/>
        </authorList>
    </citation>
    <scope>IDENTIFICATION</scope>
    <source>
        <strain evidence="3">cv. Heinz 1706</strain>
    </source>
</reference>
<dbReference type="EnsemblPlants" id="Solyc03g098020.3.1">
    <property type="protein sequence ID" value="Solyc03g098020.3.1"/>
    <property type="gene ID" value="Solyc03g098020.3"/>
</dbReference>
<dbReference type="PANTHER" id="PTHR11614">
    <property type="entry name" value="PHOSPHOLIPASE-RELATED"/>
    <property type="match status" value="1"/>
</dbReference>
<dbReference type="GO" id="GO:0016020">
    <property type="term" value="C:membrane"/>
    <property type="evidence" value="ECO:0000318"/>
    <property type="project" value="GO_Central"/>
</dbReference>
<dbReference type="FunCoup" id="A0A3Q7FQS9">
    <property type="interactions" value="522"/>
</dbReference>
<dbReference type="Proteomes" id="UP000004994">
    <property type="component" value="Chromosome 3"/>
</dbReference>
<feature type="transmembrane region" description="Helical" evidence="1">
    <location>
        <begin position="88"/>
        <end position="111"/>
    </location>
</feature>
<dbReference type="Gramene" id="Solyc03g098020.3.1">
    <property type="protein sequence ID" value="Solyc03g098020.3.1"/>
    <property type="gene ID" value="Solyc03g098020.3"/>
</dbReference>
<evidence type="ECO:0000313" key="4">
    <source>
        <dbReference type="Proteomes" id="UP000004994"/>
    </source>
</evidence>
<name>A0A3Q7FQS9_SOLLC</name>
<proteinExistence type="predicted"/>
<dbReference type="InterPro" id="IPR051044">
    <property type="entry name" value="MAG_DAG_Lipase"/>
</dbReference>
<dbReference type="Gene3D" id="3.40.50.1820">
    <property type="entry name" value="alpha/beta hydrolase"/>
    <property type="match status" value="2"/>
</dbReference>